<dbReference type="SUPFAM" id="SSF52047">
    <property type="entry name" value="RNI-like"/>
    <property type="match status" value="1"/>
</dbReference>
<gene>
    <name evidence="1" type="ORF">DLAC_11093</name>
</gene>
<dbReference type="InParanoid" id="A0A151Z372"/>
<name>A0A151Z372_TIELA</name>
<evidence type="ECO:0008006" key="3">
    <source>
        <dbReference type="Google" id="ProtNLM"/>
    </source>
</evidence>
<comment type="caution">
    <text evidence="1">The sequence shown here is derived from an EMBL/GenBank/DDBJ whole genome shotgun (WGS) entry which is preliminary data.</text>
</comment>
<accession>A0A151Z372</accession>
<organism evidence="1 2">
    <name type="scientific">Tieghemostelium lacteum</name>
    <name type="common">Slime mold</name>
    <name type="synonym">Dictyostelium lacteum</name>
    <dbReference type="NCBI Taxonomy" id="361077"/>
    <lineage>
        <taxon>Eukaryota</taxon>
        <taxon>Amoebozoa</taxon>
        <taxon>Evosea</taxon>
        <taxon>Eumycetozoa</taxon>
        <taxon>Dictyostelia</taxon>
        <taxon>Dictyosteliales</taxon>
        <taxon>Raperosteliaceae</taxon>
        <taxon>Tieghemostelium</taxon>
    </lineage>
</organism>
<protein>
    <recommendedName>
        <fullName evidence="3">F-box domain-containing protein</fullName>
    </recommendedName>
</protein>
<dbReference type="Proteomes" id="UP000076078">
    <property type="component" value="Unassembled WGS sequence"/>
</dbReference>
<dbReference type="EMBL" id="LODT01000051">
    <property type="protein sequence ID" value="KYQ88395.1"/>
    <property type="molecule type" value="Genomic_DNA"/>
</dbReference>
<dbReference type="AlphaFoldDB" id="A0A151Z372"/>
<dbReference type="Gene3D" id="3.80.10.10">
    <property type="entry name" value="Ribonuclease Inhibitor"/>
    <property type="match status" value="1"/>
</dbReference>
<proteinExistence type="predicted"/>
<sequence length="584" mass="67285">MHIPNYLIIKILENIVNISFDIEYLSALIANICSVSKAWNRDIIPKLECKKSLFNISITNKITKKQLERIVKSDIKFSLKFTDNVKNCCDLLDIVRDHVTIFNIVANTPLSNELVQNFKNLEIIELNLLDFNSGYDTLDQSYLKSKNISLAINNHIVTYNDRMKVNDDLLKLDTLSYLHIIDMPTDFQVFKSSPSMTSLIKLKLMVRSLPIVEDFFLLLDNLQILEVLNIELEYINANVKSCDPIIERFSGTKIKDTLKIFSIHYKSGYVSYGRVIKFLETMSQLEQASFVTPVIVVEKTLEAFTRAASGKALKQLEMNFHVTLNESLEEIDYNLFDAISQLQLNSFFTCSKFLEIFNADTLQYPLFQNLKTINVLVIMNNHPESGVKYKEFVRLLLSSNLKNLKDFSIQVQDKPFTPTTILEISDFVDGLIVNTHLESINFYSLGIEDVLVLLKLSIPFIRHIKVQILDMSNSHDTNYTDMVTNMISLLSSNTTLETFFIKFSVSTSKELAKHENIVYFCDILSMNHTLKHLCLPFGPKKKPTEEQLERFEKVLQSNNQILKLYAVQRSVQKICSRFLIKFSE</sequence>
<reference evidence="1 2" key="1">
    <citation type="submission" date="2015-12" db="EMBL/GenBank/DDBJ databases">
        <title>Dictyostelia acquired genes for synthesis and detection of signals that induce cell-type specialization by lateral gene transfer from prokaryotes.</title>
        <authorList>
            <person name="Gloeckner G."/>
            <person name="Schaap P."/>
        </authorList>
    </citation>
    <scope>NUCLEOTIDE SEQUENCE [LARGE SCALE GENOMIC DNA]</scope>
    <source>
        <strain evidence="1 2">TK</strain>
    </source>
</reference>
<evidence type="ECO:0000313" key="2">
    <source>
        <dbReference type="Proteomes" id="UP000076078"/>
    </source>
</evidence>
<evidence type="ECO:0000313" key="1">
    <source>
        <dbReference type="EMBL" id="KYQ88395.1"/>
    </source>
</evidence>
<dbReference type="InterPro" id="IPR032675">
    <property type="entry name" value="LRR_dom_sf"/>
</dbReference>
<keyword evidence="2" id="KW-1185">Reference proteome</keyword>